<keyword evidence="5" id="KW-0464">Manganese</keyword>
<evidence type="ECO:0000256" key="6">
    <source>
        <dbReference type="ARBA" id="ARBA00047761"/>
    </source>
</evidence>
<protein>
    <recommendedName>
        <fullName evidence="8">Serine/threonine-protein phosphatase</fullName>
        <ecNumber evidence="8">3.1.3.16</ecNumber>
    </recommendedName>
</protein>
<evidence type="ECO:0000256" key="1">
    <source>
        <dbReference type="ARBA" id="ARBA00001936"/>
    </source>
</evidence>
<dbReference type="EMBL" id="MLAK01000562">
    <property type="protein sequence ID" value="OHT12480.1"/>
    <property type="molecule type" value="Genomic_DNA"/>
</dbReference>
<dbReference type="GeneID" id="94834405"/>
<evidence type="ECO:0000313" key="11">
    <source>
        <dbReference type="Proteomes" id="UP000179807"/>
    </source>
</evidence>
<comment type="cofactor">
    <cofactor evidence="1">
        <name>Mn(2+)</name>
        <dbReference type="ChEBI" id="CHEBI:29035"/>
    </cofactor>
</comment>
<dbReference type="GO" id="GO:0004722">
    <property type="term" value="F:protein serine/threonine phosphatase activity"/>
    <property type="evidence" value="ECO:0007669"/>
    <property type="project" value="UniProtKB-EC"/>
</dbReference>
<dbReference type="OrthoDB" id="1930084at2759"/>
<evidence type="ECO:0000256" key="4">
    <source>
        <dbReference type="ARBA" id="ARBA00022912"/>
    </source>
</evidence>
<keyword evidence="3 8" id="KW-0378">Hydrolase</keyword>
<keyword evidence="2" id="KW-0479">Metal-binding</keyword>
<reference evidence="10" key="1">
    <citation type="submission" date="2016-10" db="EMBL/GenBank/DDBJ databases">
        <authorList>
            <person name="Benchimol M."/>
            <person name="Almeida L.G."/>
            <person name="Vasconcelos A.T."/>
            <person name="Perreira-Neves A."/>
            <person name="Rosa I.A."/>
            <person name="Tasca T."/>
            <person name="Bogo M.R."/>
            <person name="de Souza W."/>
        </authorList>
    </citation>
    <scope>NUCLEOTIDE SEQUENCE [LARGE SCALE GENOMIC DNA]</scope>
    <source>
        <strain evidence="10">K</strain>
    </source>
</reference>
<dbReference type="RefSeq" id="XP_068365616.1">
    <property type="nucleotide sequence ID" value="XM_068499701.1"/>
</dbReference>
<evidence type="ECO:0000259" key="9">
    <source>
        <dbReference type="PROSITE" id="PS00125"/>
    </source>
</evidence>
<dbReference type="VEuPathDB" id="TrichDB:TRFO_17631"/>
<dbReference type="PANTHER" id="PTHR11668:SF300">
    <property type="entry name" value="SERINE_THREONINE-PROTEIN PHOSPHATASE"/>
    <property type="match status" value="1"/>
</dbReference>
<dbReference type="PROSITE" id="PS00125">
    <property type="entry name" value="SER_THR_PHOSPHATASE"/>
    <property type="match status" value="1"/>
</dbReference>
<dbReference type="Gene3D" id="3.60.21.10">
    <property type="match status" value="1"/>
</dbReference>
<proteinExistence type="inferred from homology"/>
<dbReference type="SMART" id="SM00156">
    <property type="entry name" value="PP2Ac"/>
    <property type="match status" value="1"/>
</dbReference>
<comment type="similarity">
    <text evidence="8">Belongs to the PPP phosphatase family.</text>
</comment>
<keyword evidence="11" id="KW-1185">Reference proteome</keyword>
<dbReference type="GO" id="GO:0046872">
    <property type="term" value="F:metal ion binding"/>
    <property type="evidence" value="ECO:0007669"/>
    <property type="project" value="UniProtKB-KW"/>
</dbReference>
<dbReference type="InterPro" id="IPR050341">
    <property type="entry name" value="PP1_catalytic_subunit"/>
</dbReference>
<evidence type="ECO:0000256" key="5">
    <source>
        <dbReference type="ARBA" id="ARBA00023211"/>
    </source>
</evidence>
<comment type="catalytic activity">
    <reaction evidence="6">
        <text>O-phospho-L-seryl-[protein] + H2O = L-seryl-[protein] + phosphate</text>
        <dbReference type="Rhea" id="RHEA:20629"/>
        <dbReference type="Rhea" id="RHEA-COMP:9863"/>
        <dbReference type="Rhea" id="RHEA-COMP:11604"/>
        <dbReference type="ChEBI" id="CHEBI:15377"/>
        <dbReference type="ChEBI" id="CHEBI:29999"/>
        <dbReference type="ChEBI" id="CHEBI:43474"/>
        <dbReference type="ChEBI" id="CHEBI:83421"/>
        <dbReference type="EC" id="3.1.3.16"/>
    </reaction>
</comment>
<evidence type="ECO:0000256" key="8">
    <source>
        <dbReference type="RuleBase" id="RU004273"/>
    </source>
</evidence>
<comment type="caution">
    <text evidence="10">The sequence shown here is derived from an EMBL/GenBank/DDBJ whole genome shotgun (WGS) entry which is preliminary data.</text>
</comment>
<accession>A0A1J4KNJ4</accession>
<dbReference type="InterPro" id="IPR029052">
    <property type="entry name" value="Metallo-depent_PP-like"/>
</dbReference>
<dbReference type="InterPro" id="IPR004843">
    <property type="entry name" value="Calcineurin-like_PHP"/>
</dbReference>
<evidence type="ECO:0000256" key="3">
    <source>
        <dbReference type="ARBA" id="ARBA00022801"/>
    </source>
</evidence>
<dbReference type="AlphaFoldDB" id="A0A1J4KNJ4"/>
<feature type="domain" description="Serine/threonine specific protein phosphatases" evidence="9">
    <location>
        <begin position="119"/>
        <end position="124"/>
    </location>
</feature>
<comment type="catalytic activity">
    <reaction evidence="7 8">
        <text>O-phospho-L-threonyl-[protein] + H2O = L-threonyl-[protein] + phosphate</text>
        <dbReference type="Rhea" id="RHEA:47004"/>
        <dbReference type="Rhea" id="RHEA-COMP:11060"/>
        <dbReference type="Rhea" id="RHEA-COMP:11605"/>
        <dbReference type="ChEBI" id="CHEBI:15377"/>
        <dbReference type="ChEBI" id="CHEBI:30013"/>
        <dbReference type="ChEBI" id="CHEBI:43474"/>
        <dbReference type="ChEBI" id="CHEBI:61977"/>
        <dbReference type="EC" id="3.1.3.16"/>
    </reaction>
</comment>
<dbReference type="GO" id="GO:0005634">
    <property type="term" value="C:nucleus"/>
    <property type="evidence" value="ECO:0007669"/>
    <property type="project" value="TreeGrafter"/>
</dbReference>
<dbReference type="GO" id="GO:0005737">
    <property type="term" value="C:cytoplasm"/>
    <property type="evidence" value="ECO:0007669"/>
    <property type="project" value="TreeGrafter"/>
</dbReference>
<gene>
    <name evidence="10" type="ORF">TRFO_17631</name>
</gene>
<organism evidence="10 11">
    <name type="scientific">Tritrichomonas foetus</name>
    <dbReference type="NCBI Taxonomy" id="1144522"/>
    <lineage>
        <taxon>Eukaryota</taxon>
        <taxon>Metamonada</taxon>
        <taxon>Parabasalia</taxon>
        <taxon>Tritrichomonadida</taxon>
        <taxon>Tritrichomonadidae</taxon>
        <taxon>Tritrichomonas</taxon>
    </lineage>
</organism>
<dbReference type="InterPro" id="IPR006186">
    <property type="entry name" value="Ser/Thr-sp_prot-phosphatase"/>
</dbReference>
<dbReference type="EC" id="3.1.3.16" evidence="8"/>
<dbReference type="Proteomes" id="UP000179807">
    <property type="component" value="Unassembled WGS sequence"/>
</dbReference>
<dbReference type="Pfam" id="PF00149">
    <property type="entry name" value="Metallophos"/>
    <property type="match status" value="1"/>
</dbReference>
<dbReference type="PRINTS" id="PR00114">
    <property type="entry name" value="STPHPHTASE"/>
</dbReference>
<keyword evidence="4" id="KW-0904">Protein phosphatase</keyword>
<evidence type="ECO:0000313" key="10">
    <source>
        <dbReference type="EMBL" id="OHT12480.1"/>
    </source>
</evidence>
<name>A0A1J4KNJ4_9EUKA</name>
<sequence>MNTHEQLLDILKRLLQAKQRKPGTFVRITQQMLVMICQHAKDAISNEPVIVRIAPPLNVVGDIHGQFYDLLRIFEANGHPPDQQYLFLGDYVDRGTQSIETITLLLVYKILFPNHIFLLRGNHECADVNEFHGFKTECVSRYSPRLWNVFNDVFSVFPIAAIVGEKIFAAHAGISPDIMNIKYFDSIERPIPIVEKPLEDLMWSDPDSLAEDWGPNPRGHSYVYGPTQAHKFLDENDLDIILRSHQNVDGGLEFPFEPDRCVVTIFSAPIYGDPVGNDGTVMKIDQNLVCTFNQIKPLERRIVHPIGKGNEIDNILEKSGPPANMLNRSKKL</sequence>
<evidence type="ECO:0000256" key="2">
    <source>
        <dbReference type="ARBA" id="ARBA00022723"/>
    </source>
</evidence>
<dbReference type="PANTHER" id="PTHR11668">
    <property type="entry name" value="SERINE/THREONINE PROTEIN PHOSPHATASE"/>
    <property type="match status" value="1"/>
</dbReference>
<evidence type="ECO:0000256" key="7">
    <source>
        <dbReference type="ARBA" id="ARBA00048336"/>
    </source>
</evidence>
<dbReference type="SUPFAM" id="SSF56300">
    <property type="entry name" value="Metallo-dependent phosphatases"/>
    <property type="match status" value="1"/>
</dbReference>